<dbReference type="PANTHER" id="PTHR30273">
    <property type="entry name" value="PERIPLASMIC SIGNAL SENSOR AND SIGMA FACTOR ACTIVATOR FECR-RELATED"/>
    <property type="match status" value="1"/>
</dbReference>
<dbReference type="EMBL" id="UGYW01000002">
    <property type="protein sequence ID" value="SUJ01377.1"/>
    <property type="molecule type" value="Genomic_DNA"/>
</dbReference>
<dbReference type="Gene3D" id="2.60.120.1440">
    <property type="match status" value="1"/>
</dbReference>
<evidence type="ECO:0000259" key="2">
    <source>
        <dbReference type="Pfam" id="PF04773"/>
    </source>
</evidence>
<proteinExistence type="predicted"/>
<dbReference type="InterPro" id="IPR032508">
    <property type="entry name" value="FecR_C"/>
</dbReference>
<keyword evidence="1" id="KW-1133">Transmembrane helix</keyword>
<dbReference type="Proteomes" id="UP000254893">
    <property type="component" value="Unassembled WGS sequence"/>
</dbReference>
<accession>A0A380BIW6</accession>
<feature type="transmembrane region" description="Helical" evidence="1">
    <location>
        <begin position="90"/>
        <end position="108"/>
    </location>
</feature>
<dbReference type="Gene3D" id="3.55.50.30">
    <property type="match status" value="1"/>
</dbReference>
<dbReference type="GO" id="GO:0016989">
    <property type="term" value="F:sigma factor antagonist activity"/>
    <property type="evidence" value="ECO:0007669"/>
    <property type="project" value="TreeGrafter"/>
</dbReference>
<feature type="domain" description="Protein FecR C-terminal" evidence="3">
    <location>
        <begin position="268"/>
        <end position="336"/>
    </location>
</feature>
<dbReference type="PIRSF" id="PIRSF018266">
    <property type="entry name" value="FecR"/>
    <property type="match status" value="1"/>
</dbReference>
<evidence type="ECO:0000259" key="3">
    <source>
        <dbReference type="Pfam" id="PF16344"/>
    </source>
</evidence>
<dbReference type="AlphaFoldDB" id="A0A380BIW6"/>
<sequence>MKTRIRYLLRQYFYNHANHEELVEFFDMVRSARYDDELSVLLKELYEELKREDPSITFVDTEGNLMELPDKKIIDSTHVKVSRRSSVSKWAISLSAALVVLLFSWGAYRIGELTENVSSEEYVQVIKEAANDENKVLHLADGTTVWLNGSSRLEYPQEFEKDKPREVTLIGEAYFEVHKAADWPFIVHTGSVRTTVVGTQFNVKAYPGMKDVMVAVKSGKVKVSKNDKLLAVLQKDQELRVPVVASVQQGKEHILTDKIAGNWKEGYLEYEDETIESVLLDLQRIYQIEIILEKKEIANKDITLSVRKDSGALQVLNILCALTESRLKTDNKNYIIY</sequence>
<evidence type="ECO:0000256" key="1">
    <source>
        <dbReference type="SAM" id="Phobius"/>
    </source>
</evidence>
<dbReference type="Pfam" id="PF16344">
    <property type="entry name" value="FecR_C"/>
    <property type="match status" value="1"/>
</dbReference>
<name>A0A380BIW6_SPHSI</name>
<feature type="domain" description="FecR protein" evidence="2">
    <location>
        <begin position="131"/>
        <end position="222"/>
    </location>
</feature>
<evidence type="ECO:0000313" key="5">
    <source>
        <dbReference type="Proteomes" id="UP000254893"/>
    </source>
</evidence>
<protein>
    <submittedName>
        <fullName evidence="4">Fec operon regulator FecR</fullName>
    </submittedName>
</protein>
<dbReference type="PANTHER" id="PTHR30273:SF2">
    <property type="entry name" value="PROTEIN FECR"/>
    <property type="match status" value="1"/>
</dbReference>
<dbReference type="InterPro" id="IPR012373">
    <property type="entry name" value="Ferrdict_sens_TM"/>
</dbReference>
<keyword evidence="1" id="KW-0472">Membrane</keyword>
<gene>
    <name evidence="4" type="ORF">NCTC11388_00773</name>
</gene>
<organism evidence="4 5">
    <name type="scientific">Sphingobacterium spiritivorum</name>
    <name type="common">Flavobacterium spiritivorum</name>
    <dbReference type="NCBI Taxonomy" id="258"/>
    <lineage>
        <taxon>Bacteria</taxon>
        <taxon>Pseudomonadati</taxon>
        <taxon>Bacteroidota</taxon>
        <taxon>Sphingobacteriia</taxon>
        <taxon>Sphingobacteriales</taxon>
        <taxon>Sphingobacteriaceae</taxon>
        <taxon>Sphingobacterium</taxon>
    </lineage>
</organism>
<keyword evidence="1" id="KW-0812">Transmembrane</keyword>
<dbReference type="InterPro" id="IPR006860">
    <property type="entry name" value="FecR"/>
</dbReference>
<dbReference type="Pfam" id="PF04773">
    <property type="entry name" value="FecR"/>
    <property type="match status" value="1"/>
</dbReference>
<evidence type="ECO:0000313" key="4">
    <source>
        <dbReference type="EMBL" id="SUJ01377.1"/>
    </source>
</evidence>
<dbReference type="RefSeq" id="WP_115169176.1">
    <property type="nucleotide sequence ID" value="NZ_UGYW01000002.1"/>
</dbReference>
<reference evidence="4 5" key="1">
    <citation type="submission" date="2018-06" db="EMBL/GenBank/DDBJ databases">
        <authorList>
            <consortium name="Pathogen Informatics"/>
            <person name="Doyle S."/>
        </authorList>
    </citation>
    <scope>NUCLEOTIDE SEQUENCE [LARGE SCALE GENOMIC DNA]</scope>
    <source>
        <strain evidence="4 5">NCTC11388</strain>
    </source>
</reference>